<evidence type="ECO:0000313" key="2">
    <source>
        <dbReference type="EMBL" id="MFF5297502.1"/>
    </source>
</evidence>
<gene>
    <name evidence="2" type="ORF">ACFY35_49415</name>
</gene>
<dbReference type="RefSeq" id="WP_020512015.1">
    <property type="nucleotide sequence ID" value="NZ_JBIAZU010000011.1"/>
</dbReference>
<dbReference type="InterPro" id="IPR002575">
    <property type="entry name" value="Aminoglycoside_PTrfase"/>
</dbReference>
<sequence length="304" mass="32332">MEPSLRSWIEANLAGHRVVAERDLTGGYSNHNIQLTTDDGAQFVLRRYLGANACAVESALARKLTGVVPVPEVIAADETGKTAGEPVLLSAFVPGEQVGAVLTPATAPDLGREVGATLAAIGSVTFDAPGFFADAGLQPGPPGAEPIAGLDAFVDRCLREGNAAGHLTDDEQRALRRYAEEATPGLAALAGSRHLVHSDYNPKNLLAARRGDGWSLVAVLDWEYAFSSSPLFDVGNMLRFPRPAGFEGAFLDGFRAAGGELPPDWRQLSQAIDLYALADFLTRPVEHRYFGRAVERIRTLLSGG</sequence>
<accession>A0ABW6WW65</accession>
<dbReference type="EMBL" id="JBIAZU010000011">
    <property type="protein sequence ID" value="MFF5297502.1"/>
    <property type="molecule type" value="Genomic_DNA"/>
</dbReference>
<dbReference type="PANTHER" id="PTHR21310">
    <property type="entry name" value="AMINOGLYCOSIDE PHOSPHOTRANSFERASE-RELATED-RELATED"/>
    <property type="match status" value="1"/>
</dbReference>
<dbReference type="InterPro" id="IPR011009">
    <property type="entry name" value="Kinase-like_dom_sf"/>
</dbReference>
<name>A0ABW6WW65_9ACTN</name>
<dbReference type="Pfam" id="PF01636">
    <property type="entry name" value="APH"/>
    <property type="match status" value="1"/>
</dbReference>
<reference evidence="2 3" key="1">
    <citation type="submission" date="2024-10" db="EMBL/GenBank/DDBJ databases">
        <title>The Natural Products Discovery Center: Release of the First 8490 Sequenced Strains for Exploring Actinobacteria Biosynthetic Diversity.</title>
        <authorList>
            <person name="Kalkreuter E."/>
            <person name="Kautsar S.A."/>
            <person name="Yang D."/>
            <person name="Bader C.D."/>
            <person name="Teijaro C.N."/>
            <person name="Fluegel L."/>
            <person name="Davis C.M."/>
            <person name="Simpson J.R."/>
            <person name="Lauterbach L."/>
            <person name="Steele A.D."/>
            <person name="Gui C."/>
            <person name="Meng S."/>
            <person name="Li G."/>
            <person name="Viehrig K."/>
            <person name="Ye F."/>
            <person name="Su P."/>
            <person name="Kiefer A.F."/>
            <person name="Nichols A."/>
            <person name="Cepeda A.J."/>
            <person name="Yan W."/>
            <person name="Fan B."/>
            <person name="Jiang Y."/>
            <person name="Adhikari A."/>
            <person name="Zheng C.-J."/>
            <person name="Schuster L."/>
            <person name="Cowan T.M."/>
            <person name="Smanski M.J."/>
            <person name="Chevrette M.G."/>
            <person name="De Carvalho L.P.S."/>
            <person name="Shen B."/>
        </authorList>
    </citation>
    <scope>NUCLEOTIDE SEQUENCE [LARGE SCALE GENOMIC DNA]</scope>
    <source>
        <strain evidence="2 3">NPDC000087</strain>
    </source>
</reference>
<dbReference type="Gene3D" id="3.90.1200.10">
    <property type="match status" value="1"/>
</dbReference>
<dbReference type="InterPro" id="IPR051678">
    <property type="entry name" value="AGP_Transferase"/>
</dbReference>
<dbReference type="SUPFAM" id="SSF56112">
    <property type="entry name" value="Protein kinase-like (PK-like)"/>
    <property type="match status" value="1"/>
</dbReference>
<protein>
    <submittedName>
        <fullName evidence="2">Phosphotransferase family protein</fullName>
    </submittedName>
</protein>
<proteinExistence type="predicted"/>
<dbReference type="Gene3D" id="3.30.200.20">
    <property type="entry name" value="Phosphorylase Kinase, domain 1"/>
    <property type="match status" value="1"/>
</dbReference>
<keyword evidence="3" id="KW-1185">Reference proteome</keyword>
<comment type="caution">
    <text evidence="2">The sequence shown here is derived from an EMBL/GenBank/DDBJ whole genome shotgun (WGS) entry which is preliminary data.</text>
</comment>
<dbReference type="Proteomes" id="UP001602245">
    <property type="component" value="Unassembled WGS sequence"/>
</dbReference>
<evidence type="ECO:0000313" key="3">
    <source>
        <dbReference type="Proteomes" id="UP001602245"/>
    </source>
</evidence>
<evidence type="ECO:0000259" key="1">
    <source>
        <dbReference type="Pfam" id="PF01636"/>
    </source>
</evidence>
<organism evidence="2 3">
    <name type="scientific">Paractinoplanes globisporus</name>
    <dbReference type="NCBI Taxonomy" id="113565"/>
    <lineage>
        <taxon>Bacteria</taxon>
        <taxon>Bacillati</taxon>
        <taxon>Actinomycetota</taxon>
        <taxon>Actinomycetes</taxon>
        <taxon>Micromonosporales</taxon>
        <taxon>Micromonosporaceae</taxon>
        <taxon>Paractinoplanes</taxon>
    </lineage>
</organism>
<feature type="domain" description="Aminoglycoside phosphotransferase" evidence="1">
    <location>
        <begin position="24"/>
        <end position="268"/>
    </location>
</feature>